<accession>A0A6G0TKI5</accession>
<dbReference type="AlphaFoldDB" id="A0A6G0TKI5"/>
<gene>
    <name evidence="1" type="ORF">AGLY_008811</name>
</gene>
<sequence length="238" mass="27518">MDLGQHNRQIAKYLNYYCDRSAEAYIQLHVPLGHLTGTSEPEPFYQFIFNKLYTFSRNLILEILGHQPKASKTNSALKSRYISLFTPGIIAGRLPTGILSQVEHATPTLSLNPVLLFILVFNKVIKLISHRLNDLIVTINCCVKLLKEKPIYLLHVCICKSDFCRIWMVYLIYAKIVINTVKQINNAIITRQTNRVNLSTDKNVTLDAITIFLSFRDHFIKELRQRFLSHPEIFKNNK</sequence>
<proteinExistence type="predicted"/>
<organism evidence="1 2">
    <name type="scientific">Aphis glycines</name>
    <name type="common">Soybean aphid</name>
    <dbReference type="NCBI Taxonomy" id="307491"/>
    <lineage>
        <taxon>Eukaryota</taxon>
        <taxon>Metazoa</taxon>
        <taxon>Ecdysozoa</taxon>
        <taxon>Arthropoda</taxon>
        <taxon>Hexapoda</taxon>
        <taxon>Insecta</taxon>
        <taxon>Pterygota</taxon>
        <taxon>Neoptera</taxon>
        <taxon>Paraneoptera</taxon>
        <taxon>Hemiptera</taxon>
        <taxon>Sternorrhyncha</taxon>
        <taxon>Aphidomorpha</taxon>
        <taxon>Aphidoidea</taxon>
        <taxon>Aphididae</taxon>
        <taxon>Aphidini</taxon>
        <taxon>Aphis</taxon>
        <taxon>Aphis</taxon>
    </lineage>
</organism>
<evidence type="ECO:0000313" key="1">
    <source>
        <dbReference type="EMBL" id="KAE9534075.1"/>
    </source>
</evidence>
<dbReference type="Proteomes" id="UP000475862">
    <property type="component" value="Unassembled WGS sequence"/>
</dbReference>
<reference evidence="1 2" key="1">
    <citation type="submission" date="2019-08" db="EMBL/GenBank/DDBJ databases">
        <title>The genome of the soybean aphid Biotype 1, its phylome, world population structure and adaptation to the North American continent.</title>
        <authorList>
            <person name="Giordano R."/>
            <person name="Donthu R.K."/>
            <person name="Hernandez A.G."/>
            <person name="Wright C.L."/>
            <person name="Zimin A.V."/>
        </authorList>
    </citation>
    <scope>NUCLEOTIDE SEQUENCE [LARGE SCALE GENOMIC DNA]</scope>
    <source>
        <tissue evidence="1">Whole aphids</tissue>
    </source>
</reference>
<comment type="caution">
    <text evidence="1">The sequence shown here is derived from an EMBL/GenBank/DDBJ whole genome shotgun (WGS) entry which is preliminary data.</text>
</comment>
<dbReference type="EMBL" id="VYZN01000030">
    <property type="protein sequence ID" value="KAE9534075.1"/>
    <property type="molecule type" value="Genomic_DNA"/>
</dbReference>
<evidence type="ECO:0000313" key="2">
    <source>
        <dbReference type="Proteomes" id="UP000475862"/>
    </source>
</evidence>
<protein>
    <submittedName>
        <fullName evidence="1">Uncharacterized protein</fullName>
    </submittedName>
</protein>
<name>A0A6G0TKI5_APHGL</name>
<keyword evidence="2" id="KW-1185">Reference proteome</keyword>